<dbReference type="InterPro" id="IPR028010">
    <property type="entry name" value="GSAP_C_dom"/>
</dbReference>
<protein>
    <recommendedName>
        <fullName evidence="1">Gamma-secretase-activating protein C-terminal domain-containing protein</fullName>
    </recommendedName>
</protein>
<reference evidence="2" key="1">
    <citation type="submission" date="2023-07" db="EMBL/GenBank/DDBJ databases">
        <authorList>
            <person name="Stuckert A."/>
        </authorList>
    </citation>
    <scope>NUCLEOTIDE SEQUENCE</scope>
</reference>
<feature type="non-terminal residue" evidence="2">
    <location>
        <position position="1"/>
    </location>
</feature>
<organism evidence="2 3">
    <name type="scientific">Ranitomeya imitator</name>
    <name type="common">mimic poison frog</name>
    <dbReference type="NCBI Taxonomy" id="111125"/>
    <lineage>
        <taxon>Eukaryota</taxon>
        <taxon>Metazoa</taxon>
        <taxon>Chordata</taxon>
        <taxon>Craniata</taxon>
        <taxon>Vertebrata</taxon>
        <taxon>Euteleostomi</taxon>
        <taxon>Amphibia</taxon>
        <taxon>Batrachia</taxon>
        <taxon>Anura</taxon>
        <taxon>Neobatrachia</taxon>
        <taxon>Hyloidea</taxon>
        <taxon>Dendrobatidae</taxon>
        <taxon>Dendrobatinae</taxon>
        <taxon>Ranitomeya</taxon>
    </lineage>
</organism>
<proteinExistence type="predicted"/>
<evidence type="ECO:0000313" key="2">
    <source>
        <dbReference type="EMBL" id="CAJ0960961.1"/>
    </source>
</evidence>
<sequence length="262" mass="29941">LDVLLLNMDIPADRLSLQPILDGRIVPLNQEEDYLQKDLMGLMMVKLKDHLSQHLHHVAKNKIDKIVLNFLCKQLDLVCQILEAIWRKHGLDHSVLCLNGNGNSSEYFAFHVMCRITDAATRMCMPLPPGFHTLHLALAVRCLPLGNLLQYIDAGVLTLTETFVNFPEKIHNLWDHAISNNVIAMKYVKKLLFRLNQKEVTSHSPAERSPLYINFLPLNYLIMMLSEVEDRALNPFEEDNIDAAFLEEIALKQTADLLSLRP</sequence>
<dbReference type="Proteomes" id="UP001176940">
    <property type="component" value="Unassembled WGS sequence"/>
</dbReference>
<dbReference type="Pfam" id="PF14959">
    <property type="entry name" value="GSAP-16"/>
    <property type="match status" value="1"/>
</dbReference>
<gene>
    <name evidence="2" type="ORF">RIMI_LOCUS17509411</name>
</gene>
<dbReference type="PANTHER" id="PTHR13630:SF1">
    <property type="entry name" value="GAMMA-SECRETASE-ACTIVATING PROTEIN"/>
    <property type="match status" value="1"/>
</dbReference>
<dbReference type="InterPro" id="IPR026172">
    <property type="entry name" value="GSAP_fam"/>
</dbReference>
<evidence type="ECO:0000313" key="3">
    <source>
        <dbReference type="Proteomes" id="UP001176940"/>
    </source>
</evidence>
<feature type="domain" description="Gamma-secretase-activating protein C-terminal" evidence="1">
    <location>
        <begin position="75"/>
        <end position="165"/>
    </location>
</feature>
<dbReference type="PANTHER" id="PTHR13630">
    <property type="entry name" value="GAMMA-SECRETASE-ACTIVATING PROTEIN"/>
    <property type="match status" value="1"/>
</dbReference>
<accession>A0ABN9MB51</accession>
<evidence type="ECO:0000259" key="1">
    <source>
        <dbReference type="Pfam" id="PF14959"/>
    </source>
</evidence>
<keyword evidence="3" id="KW-1185">Reference proteome</keyword>
<name>A0ABN9MB51_9NEOB</name>
<dbReference type="EMBL" id="CAUEEQ010051259">
    <property type="protein sequence ID" value="CAJ0960961.1"/>
    <property type="molecule type" value="Genomic_DNA"/>
</dbReference>
<comment type="caution">
    <text evidence="2">The sequence shown here is derived from an EMBL/GenBank/DDBJ whole genome shotgun (WGS) entry which is preliminary data.</text>
</comment>